<feature type="transmembrane region" description="Helical" evidence="8">
    <location>
        <begin position="141"/>
        <end position="158"/>
    </location>
</feature>
<sequence>MSLKRNENVFYTISKWKNSTILLFFFCITFFIRFPFFFRDYIDRDESTFILLGQSWANGFLPYTQLWDLKPPLTFAFFASIITLFGKSFIAIRLAGVFTVLITAFFTFKIARTILAKTSSIIVAVSCIVLLSLFGSLQGVMSEHICVAFFVPAIYLILKKKSAFAIFFAGLLMGVTVMVKLNMAFPICFIGLFLLHEALLTKKKKGFLKVILFGIAILSVILATIVPYYITGQTLVWWKSVILAPLEYTEARRYSFLKLAPIFVIIGLFLIYAYKNKYIDFKNRTHQLLLVSIFGILLSFIKGGRINGHYLIQLHPLFLILLGVVISNILLRYKPRIPVFLAFVGMLIPAESYLEYINVAKNYYEKNTLYNGEGFSVPQYITDHNLETKNILFFEYHIGYWNLNTLPPTIAATHPSNICRDELFPFFNNPRKIAIEELQYIMEVIRPKTVITRKGKRIFDKKLIEVNTYIDDYLSTHYVKLADVENAEVLQRLERP</sequence>
<reference evidence="10" key="2">
    <citation type="submission" date="2023-06" db="EMBL/GenBank/DDBJ databases">
        <authorList>
            <person name="Lucena T."/>
            <person name="Sun Q."/>
        </authorList>
    </citation>
    <scope>NUCLEOTIDE SEQUENCE</scope>
    <source>
        <strain evidence="10">CECT 8869</strain>
    </source>
</reference>
<feature type="transmembrane region" description="Helical" evidence="8">
    <location>
        <begin position="310"/>
        <end position="331"/>
    </location>
</feature>
<comment type="caution">
    <text evidence="10">The sequence shown here is derived from an EMBL/GenBank/DDBJ whole genome shotgun (WGS) entry which is preliminary data.</text>
</comment>
<gene>
    <name evidence="10" type="ORF">Q2T41_08035</name>
</gene>
<evidence type="ECO:0000256" key="3">
    <source>
        <dbReference type="ARBA" id="ARBA00022676"/>
    </source>
</evidence>
<dbReference type="InterPro" id="IPR050297">
    <property type="entry name" value="LipidA_mod_glycosyltrf_83"/>
</dbReference>
<proteinExistence type="predicted"/>
<keyword evidence="3 10" id="KW-0328">Glycosyltransferase</keyword>
<evidence type="ECO:0000259" key="9">
    <source>
        <dbReference type="Pfam" id="PF13231"/>
    </source>
</evidence>
<keyword evidence="11" id="KW-1185">Reference proteome</keyword>
<feature type="transmembrane region" description="Helical" evidence="8">
    <location>
        <begin position="286"/>
        <end position="304"/>
    </location>
</feature>
<dbReference type="EMBL" id="JAUKUC010000001">
    <property type="protein sequence ID" value="MDO1512601.1"/>
    <property type="molecule type" value="Genomic_DNA"/>
</dbReference>
<keyword evidence="5 8" id="KW-0812">Transmembrane</keyword>
<evidence type="ECO:0000256" key="8">
    <source>
        <dbReference type="SAM" id="Phobius"/>
    </source>
</evidence>
<feature type="transmembrane region" description="Helical" evidence="8">
    <location>
        <begin position="164"/>
        <end position="195"/>
    </location>
</feature>
<feature type="transmembrane region" description="Helical" evidence="8">
    <location>
        <begin position="90"/>
        <end position="108"/>
    </location>
</feature>
<dbReference type="Pfam" id="PF13231">
    <property type="entry name" value="PMT_2"/>
    <property type="match status" value="1"/>
</dbReference>
<evidence type="ECO:0000256" key="1">
    <source>
        <dbReference type="ARBA" id="ARBA00004651"/>
    </source>
</evidence>
<keyword evidence="7 8" id="KW-0472">Membrane</keyword>
<name>A0ABT8RP09_9FLAO</name>
<evidence type="ECO:0000256" key="5">
    <source>
        <dbReference type="ARBA" id="ARBA00022692"/>
    </source>
</evidence>
<feature type="transmembrane region" description="Helical" evidence="8">
    <location>
        <begin position="114"/>
        <end position="134"/>
    </location>
</feature>
<dbReference type="PANTHER" id="PTHR33908:SF11">
    <property type="entry name" value="MEMBRANE PROTEIN"/>
    <property type="match status" value="1"/>
</dbReference>
<dbReference type="RefSeq" id="WP_304435651.1">
    <property type="nucleotide sequence ID" value="NZ_JAUKUC010000001.1"/>
</dbReference>
<dbReference type="Proteomes" id="UP001168579">
    <property type="component" value="Unassembled WGS sequence"/>
</dbReference>
<evidence type="ECO:0000256" key="7">
    <source>
        <dbReference type="ARBA" id="ARBA00023136"/>
    </source>
</evidence>
<evidence type="ECO:0000256" key="2">
    <source>
        <dbReference type="ARBA" id="ARBA00022475"/>
    </source>
</evidence>
<evidence type="ECO:0000256" key="6">
    <source>
        <dbReference type="ARBA" id="ARBA00022989"/>
    </source>
</evidence>
<organism evidence="10 11">
    <name type="scientific">Maribacter confluentis</name>
    <dbReference type="NCBI Taxonomy" id="1656093"/>
    <lineage>
        <taxon>Bacteria</taxon>
        <taxon>Pseudomonadati</taxon>
        <taxon>Bacteroidota</taxon>
        <taxon>Flavobacteriia</taxon>
        <taxon>Flavobacteriales</taxon>
        <taxon>Flavobacteriaceae</taxon>
        <taxon>Maribacter</taxon>
    </lineage>
</organism>
<evidence type="ECO:0000313" key="10">
    <source>
        <dbReference type="EMBL" id="MDO1512601.1"/>
    </source>
</evidence>
<keyword evidence="4 10" id="KW-0808">Transferase</keyword>
<comment type="subcellular location">
    <subcellularLocation>
        <location evidence="1">Cell membrane</location>
        <topology evidence="1">Multi-pass membrane protein</topology>
    </subcellularLocation>
</comment>
<dbReference type="GO" id="GO:0016757">
    <property type="term" value="F:glycosyltransferase activity"/>
    <property type="evidence" value="ECO:0007669"/>
    <property type="project" value="UniProtKB-KW"/>
</dbReference>
<evidence type="ECO:0000256" key="4">
    <source>
        <dbReference type="ARBA" id="ARBA00022679"/>
    </source>
</evidence>
<accession>A0ABT8RP09</accession>
<dbReference type="PANTHER" id="PTHR33908">
    <property type="entry name" value="MANNOSYLTRANSFERASE YKCB-RELATED"/>
    <property type="match status" value="1"/>
</dbReference>
<protein>
    <submittedName>
        <fullName evidence="10">Glycosyltransferase family 39 protein</fullName>
        <ecNumber evidence="10">2.4.-.-</ecNumber>
    </submittedName>
</protein>
<feature type="transmembrane region" description="Helical" evidence="8">
    <location>
        <begin position="255"/>
        <end position="274"/>
    </location>
</feature>
<feature type="transmembrane region" description="Helical" evidence="8">
    <location>
        <begin position="21"/>
        <end position="38"/>
    </location>
</feature>
<feature type="domain" description="Glycosyltransferase RgtA/B/C/D-like" evidence="9">
    <location>
        <begin position="70"/>
        <end position="221"/>
    </location>
</feature>
<keyword evidence="2" id="KW-1003">Cell membrane</keyword>
<reference evidence="10" key="1">
    <citation type="journal article" date="2014" name="Int. J. Syst. Evol. Microbiol.">
        <title>Complete genome of a new Firmicutes species belonging to the dominant human colonic microbiota ('Ruminococcus bicirculans') reveals two chromosomes and a selective capacity to utilize plant glucans.</title>
        <authorList>
            <consortium name="NISC Comparative Sequencing Program"/>
            <person name="Wegmann U."/>
            <person name="Louis P."/>
            <person name="Goesmann A."/>
            <person name="Henrissat B."/>
            <person name="Duncan S.H."/>
            <person name="Flint H.J."/>
        </authorList>
    </citation>
    <scope>NUCLEOTIDE SEQUENCE</scope>
    <source>
        <strain evidence="10">CECT 8869</strain>
    </source>
</reference>
<evidence type="ECO:0000313" key="11">
    <source>
        <dbReference type="Proteomes" id="UP001168579"/>
    </source>
</evidence>
<dbReference type="InterPro" id="IPR038731">
    <property type="entry name" value="RgtA/B/C-like"/>
</dbReference>
<feature type="transmembrane region" description="Helical" evidence="8">
    <location>
        <begin position="207"/>
        <end position="230"/>
    </location>
</feature>
<dbReference type="EC" id="2.4.-.-" evidence="10"/>
<keyword evidence="6 8" id="KW-1133">Transmembrane helix</keyword>